<dbReference type="PANTHER" id="PTHR46719:SF7">
    <property type="entry name" value="RING-H2 FINGER PROTEIN ATL71-RELATED"/>
    <property type="match status" value="1"/>
</dbReference>
<keyword evidence="7" id="KW-0479">Metal-binding</keyword>
<evidence type="ECO:0000256" key="1">
    <source>
        <dbReference type="ARBA" id="ARBA00000900"/>
    </source>
</evidence>
<keyword evidence="8 14" id="KW-0863">Zinc-finger</keyword>
<evidence type="ECO:0000256" key="6">
    <source>
        <dbReference type="ARBA" id="ARBA00022692"/>
    </source>
</evidence>
<evidence type="ECO:0000256" key="5">
    <source>
        <dbReference type="ARBA" id="ARBA00022679"/>
    </source>
</evidence>
<dbReference type="SMART" id="SM00184">
    <property type="entry name" value="RING"/>
    <property type="match status" value="1"/>
</dbReference>
<comment type="pathway">
    <text evidence="3">Protein modification; protein ubiquitination.</text>
</comment>
<keyword evidence="11 15" id="KW-1133">Transmembrane helix</keyword>
<protein>
    <recommendedName>
        <fullName evidence="4">RING-type E3 ubiquitin transferase</fullName>
        <ecNumber evidence="4">2.3.2.27</ecNumber>
    </recommendedName>
</protein>
<comment type="subcellular location">
    <subcellularLocation>
        <location evidence="2">Membrane</location>
        <topology evidence="2">Single-pass membrane protein</topology>
    </subcellularLocation>
</comment>
<keyword evidence="10" id="KW-0862">Zinc</keyword>
<comment type="catalytic activity">
    <reaction evidence="1">
        <text>S-ubiquitinyl-[E2 ubiquitin-conjugating enzyme]-L-cysteine + [acceptor protein]-L-lysine = [E2 ubiquitin-conjugating enzyme]-L-cysteine + N(6)-ubiquitinyl-[acceptor protein]-L-lysine.</text>
        <dbReference type="EC" id="2.3.2.27"/>
    </reaction>
</comment>
<evidence type="ECO:0000256" key="14">
    <source>
        <dbReference type="PROSITE-ProRule" id="PRU00175"/>
    </source>
</evidence>
<evidence type="ECO:0000256" key="8">
    <source>
        <dbReference type="ARBA" id="ARBA00022771"/>
    </source>
</evidence>
<sequence>MNTTLEASAGPENTTGQTVGGFGYGLGLSLGILAVFVIATYASYMCTRRQGGATLNNHHLSIHRSSTTTTTTTDENTWHQRGLDETTLSTYPQFIYSQLKPHKCDSTASACSICLADYKDTDLLRLLPDCGHLFHLKCIDPWLKVNPTCPICRNSPLPTPFVEVLLISTHRDADSDGS</sequence>
<evidence type="ECO:0000256" key="10">
    <source>
        <dbReference type="ARBA" id="ARBA00022833"/>
    </source>
</evidence>
<keyword evidence="9" id="KW-0833">Ubl conjugation pathway</keyword>
<keyword evidence="6 15" id="KW-0812">Transmembrane</keyword>
<dbReference type="SUPFAM" id="SSF57850">
    <property type="entry name" value="RING/U-box"/>
    <property type="match status" value="1"/>
</dbReference>
<feature type="transmembrane region" description="Helical" evidence="15">
    <location>
        <begin position="22"/>
        <end position="42"/>
    </location>
</feature>
<gene>
    <name evidence="17" type="ORF">Adt_11113</name>
</gene>
<reference evidence="18" key="1">
    <citation type="submission" date="2024-07" db="EMBL/GenBank/DDBJ databases">
        <title>Two chromosome-level genome assemblies of Korean endemic species Abeliophyllum distichum and Forsythia ovata (Oleaceae).</title>
        <authorList>
            <person name="Jang H."/>
        </authorList>
    </citation>
    <scope>NUCLEOTIDE SEQUENCE [LARGE SCALE GENOMIC DNA]</scope>
</reference>
<evidence type="ECO:0000256" key="3">
    <source>
        <dbReference type="ARBA" id="ARBA00004906"/>
    </source>
</evidence>
<feature type="domain" description="RING-type" evidence="16">
    <location>
        <begin position="111"/>
        <end position="153"/>
    </location>
</feature>
<dbReference type="Proteomes" id="UP001604336">
    <property type="component" value="Unassembled WGS sequence"/>
</dbReference>
<dbReference type="Gene3D" id="3.30.40.10">
    <property type="entry name" value="Zinc/RING finger domain, C3HC4 (zinc finger)"/>
    <property type="match status" value="1"/>
</dbReference>
<evidence type="ECO:0000256" key="2">
    <source>
        <dbReference type="ARBA" id="ARBA00004167"/>
    </source>
</evidence>
<comment type="similarity">
    <text evidence="13">Belongs to the RING-type zinc finger family. ATL subfamily.</text>
</comment>
<name>A0ABD1ULY1_9LAMI</name>
<evidence type="ECO:0000256" key="13">
    <source>
        <dbReference type="ARBA" id="ARBA00024209"/>
    </source>
</evidence>
<evidence type="ECO:0000259" key="16">
    <source>
        <dbReference type="PROSITE" id="PS50089"/>
    </source>
</evidence>
<evidence type="ECO:0000256" key="11">
    <source>
        <dbReference type="ARBA" id="ARBA00022989"/>
    </source>
</evidence>
<dbReference type="EMBL" id="JBFOLK010000003">
    <property type="protein sequence ID" value="KAL2526059.1"/>
    <property type="molecule type" value="Genomic_DNA"/>
</dbReference>
<evidence type="ECO:0000313" key="17">
    <source>
        <dbReference type="EMBL" id="KAL2526059.1"/>
    </source>
</evidence>
<dbReference type="Pfam" id="PF13639">
    <property type="entry name" value="zf-RING_2"/>
    <property type="match status" value="1"/>
</dbReference>
<accession>A0ABD1ULY1</accession>
<evidence type="ECO:0000256" key="7">
    <source>
        <dbReference type="ARBA" id="ARBA00022723"/>
    </source>
</evidence>
<dbReference type="GO" id="GO:0008270">
    <property type="term" value="F:zinc ion binding"/>
    <property type="evidence" value="ECO:0007669"/>
    <property type="project" value="UniProtKB-KW"/>
</dbReference>
<dbReference type="PROSITE" id="PS50089">
    <property type="entry name" value="ZF_RING_2"/>
    <property type="match status" value="1"/>
</dbReference>
<dbReference type="EC" id="2.3.2.27" evidence="4"/>
<dbReference type="CDD" id="cd16461">
    <property type="entry name" value="RING-H2_EL5-like"/>
    <property type="match status" value="1"/>
</dbReference>
<organism evidence="17 18">
    <name type="scientific">Abeliophyllum distichum</name>
    <dbReference type="NCBI Taxonomy" id="126358"/>
    <lineage>
        <taxon>Eukaryota</taxon>
        <taxon>Viridiplantae</taxon>
        <taxon>Streptophyta</taxon>
        <taxon>Embryophyta</taxon>
        <taxon>Tracheophyta</taxon>
        <taxon>Spermatophyta</taxon>
        <taxon>Magnoliopsida</taxon>
        <taxon>eudicotyledons</taxon>
        <taxon>Gunneridae</taxon>
        <taxon>Pentapetalae</taxon>
        <taxon>asterids</taxon>
        <taxon>lamiids</taxon>
        <taxon>Lamiales</taxon>
        <taxon>Oleaceae</taxon>
        <taxon>Forsythieae</taxon>
        <taxon>Abeliophyllum</taxon>
    </lineage>
</organism>
<proteinExistence type="inferred from homology"/>
<dbReference type="InterPro" id="IPR001841">
    <property type="entry name" value="Znf_RING"/>
</dbReference>
<evidence type="ECO:0000256" key="9">
    <source>
        <dbReference type="ARBA" id="ARBA00022786"/>
    </source>
</evidence>
<keyword evidence="5" id="KW-0808">Transferase</keyword>
<dbReference type="InterPro" id="IPR045899">
    <property type="entry name" value="ATL71-like"/>
</dbReference>
<dbReference type="FunFam" id="3.30.40.10:FF:000187">
    <property type="entry name" value="E3 ubiquitin-protein ligase ATL6"/>
    <property type="match status" value="1"/>
</dbReference>
<evidence type="ECO:0000256" key="4">
    <source>
        <dbReference type="ARBA" id="ARBA00012483"/>
    </source>
</evidence>
<comment type="caution">
    <text evidence="17">The sequence shown here is derived from an EMBL/GenBank/DDBJ whole genome shotgun (WGS) entry which is preliminary data.</text>
</comment>
<evidence type="ECO:0000256" key="12">
    <source>
        <dbReference type="ARBA" id="ARBA00023136"/>
    </source>
</evidence>
<evidence type="ECO:0000256" key="15">
    <source>
        <dbReference type="SAM" id="Phobius"/>
    </source>
</evidence>
<keyword evidence="18" id="KW-1185">Reference proteome</keyword>
<dbReference type="GO" id="GO:0061630">
    <property type="term" value="F:ubiquitin protein ligase activity"/>
    <property type="evidence" value="ECO:0007669"/>
    <property type="project" value="UniProtKB-EC"/>
</dbReference>
<dbReference type="PANTHER" id="PTHR46719">
    <property type="entry name" value="TRANSCRIPTION FACTOR C2H2 FAMILY-RELATED"/>
    <property type="match status" value="1"/>
</dbReference>
<keyword evidence="12 15" id="KW-0472">Membrane</keyword>
<dbReference type="GO" id="GO:0016020">
    <property type="term" value="C:membrane"/>
    <property type="evidence" value="ECO:0007669"/>
    <property type="project" value="UniProtKB-SubCell"/>
</dbReference>
<dbReference type="InterPro" id="IPR013083">
    <property type="entry name" value="Znf_RING/FYVE/PHD"/>
</dbReference>
<evidence type="ECO:0000313" key="18">
    <source>
        <dbReference type="Proteomes" id="UP001604336"/>
    </source>
</evidence>
<dbReference type="AlphaFoldDB" id="A0ABD1ULY1"/>